<dbReference type="EMBL" id="JACOPN010000003">
    <property type="protein sequence ID" value="MBC5716843.1"/>
    <property type="molecule type" value="Genomic_DNA"/>
</dbReference>
<reference evidence="2" key="1">
    <citation type="submission" date="2020-08" db="EMBL/GenBank/DDBJ databases">
        <title>Genome public.</title>
        <authorList>
            <person name="Liu C."/>
            <person name="Sun Q."/>
        </authorList>
    </citation>
    <scope>NUCLEOTIDE SEQUENCE</scope>
    <source>
        <strain evidence="2">BX5</strain>
    </source>
</reference>
<feature type="transmembrane region" description="Helical" evidence="1">
    <location>
        <begin position="78"/>
        <end position="104"/>
    </location>
</feature>
<evidence type="ECO:0000313" key="3">
    <source>
        <dbReference type="Proteomes" id="UP000602260"/>
    </source>
</evidence>
<dbReference type="PANTHER" id="PTHR40076:SF1">
    <property type="entry name" value="MEMBRANE PROTEIN"/>
    <property type="match status" value="1"/>
</dbReference>
<accession>A0A8J6IYY2</accession>
<feature type="transmembrane region" description="Helical" evidence="1">
    <location>
        <begin position="141"/>
        <end position="163"/>
    </location>
</feature>
<sequence length="248" mass="27325">MKLAADFRTQARQALRGKWLMAVLAGLLAALLGGTTLKGPEIKFNFNPGAGVGRVSLNYVGRELASVGMDMDLRFSGWLVGAAVYLVATALVVVVLLFVVGSVVNVGYSKFNLDLVDGQEANISRLFGYFPWWKTAVVANLLQWVLILLWTLLFIIPGIVASYSYAMTGYILAEDPDLTASQAIQRSKEMMRGNRWRLFCLQLSFIGWIILCLFTFGIGNLFLNPYQTAADAAFYREISGTGGMERQV</sequence>
<dbReference type="RefSeq" id="WP_186878182.1">
    <property type="nucleotide sequence ID" value="NZ_JACOPN010000003.1"/>
</dbReference>
<keyword evidence="1" id="KW-0812">Transmembrane</keyword>
<name>A0A8J6IYY2_9FIRM</name>
<dbReference type="InterPro" id="IPR010380">
    <property type="entry name" value="DUF975"/>
</dbReference>
<keyword evidence="1" id="KW-0472">Membrane</keyword>
<proteinExistence type="predicted"/>
<protein>
    <submittedName>
        <fullName evidence="2">DUF975 family protein</fullName>
    </submittedName>
</protein>
<dbReference type="Pfam" id="PF06161">
    <property type="entry name" value="DUF975"/>
    <property type="match status" value="1"/>
</dbReference>
<feature type="transmembrane region" description="Helical" evidence="1">
    <location>
        <begin position="19"/>
        <end position="37"/>
    </location>
</feature>
<evidence type="ECO:0000256" key="1">
    <source>
        <dbReference type="SAM" id="Phobius"/>
    </source>
</evidence>
<gene>
    <name evidence="2" type="ORF">H8S55_05845</name>
</gene>
<dbReference type="Proteomes" id="UP000602260">
    <property type="component" value="Unassembled WGS sequence"/>
</dbReference>
<dbReference type="PANTHER" id="PTHR40076">
    <property type="entry name" value="MEMBRANE PROTEIN-RELATED"/>
    <property type="match status" value="1"/>
</dbReference>
<dbReference type="AlphaFoldDB" id="A0A8J6IYY2"/>
<feature type="transmembrane region" description="Helical" evidence="1">
    <location>
        <begin position="196"/>
        <end position="218"/>
    </location>
</feature>
<evidence type="ECO:0000313" key="2">
    <source>
        <dbReference type="EMBL" id="MBC5716843.1"/>
    </source>
</evidence>
<keyword evidence="3" id="KW-1185">Reference proteome</keyword>
<keyword evidence="1" id="KW-1133">Transmembrane helix</keyword>
<comment type="caution">
    <text evidence="2">The sequence shown here is derived from an EMBL/GenBank/DDBJ whole genome shotgun (WGS) entry which is preliminary data.</text>
</comment>
<organism evidence="2 3">
    <name type="scientific">Flintibacter faecis</name>
    <dbReference type="NCBI Taxonomy" id="2763047"/>
    <lineage>
        <taxon>Bacteria</taxon>
        <taxon>Bacillati</taxon>
        <taxon>Bacillota</taxon>
        <taxon>Clostridia</taxon>
        <taxon>Eubacteriales</taxon>
        <taxon>Flintibacter</taxon>
    </lineage>
</organism>